<reference evidence="2 3" key="1">
    <citation type="submission" date="2021-10" db="EMBL/GenBank/DDBJ databases">
        <authorList>
            <person name="Criscuolo A."/>
        </authorList>
    </citation>
    <scope>NUCLEOTIDE SEQUENCE [LARGE SCALE GENOMIC DNA]</scope>
    <source>
        <strain evidence="3">CIP 111883</strain>
    </source>
</reference>
<accession>A0ABM8YPB0</accession>
<name>A0ABM8YPB0_9BACI</name>
<keyword evidence="1" id="KW-0472">Membrane</keyword>
<dbReference type="RefSeq" id="WP_230501462.1">
    <property type="nucleotide sequence ID" value="NZ_CAKJTJ010000011.1"/>
</dbReference>
<evidence type="ECO:0000256" key="1">
    <source>
        <dbReference type="SAM" id="Phobius"/>
    </source>
</evidence>
<feature type="transmembrane region" description="Helical" evidence="1">
    <location>
        <begin position="24"/>
        <end position="47"/>
    </location>
</feature>
<evidence type="ECO:0000313" key="3">
    <source>
        <dbReference type="Proteomes" id="UP000789833"/>
    </source>
</evidence>
<sequence length="98" mass="11392">MLFVIYSHISIPIAGLFANHARDVVFIIFLNGLVIYPTLAIILFILVLRKDELHSDDKIWAFSSYLSRFLLNFLSGQYYNNFYSLIATTSRKNPFIKK</sequence>
<keyword evidence="3" id="KW-1185">Reference proteome</keyword>
<dbReference type="EMBL" id="CAKJTJ010000011">
    <property type="protein sequence ID" value="CAG9621583.1"/>
    <property type="molecule type" value="Genomic_DNA"/>
</dbReference>
<evidence type="ECO:0000313" key="2">
    <source>
        <dbReference type="EMBL" id="CAG9621583.1"/>
    </source>
</evidence>
<keyword evidence="1" id="KW-1133">Transmembrane helix</keyword>
<gene>
    <name evidence="2" type="ORF">BACCIP111883_02356</name>
</gene>
<comment type="caution">
    <text evidence="2">The sequence shown here is derived from an EMBL/GenBank/DDBJ whole genome shotgun (WGS) entry which is preliminary data.</text>
</comment>
<organism evidence="2 3">
    <name type="scientific">Sutcliffiella rhizosphaerae</name>
    <dbReference type="NCBI Taxonomy" id="2880967"/>
    <lineage>
        <taxon>Bacteria</taxon>
        <taxon>Bacillati</taxon>
        <taxon>Bacillota</taxon>
        <taxon>Bacilli</taxon>
        <taxon>Bacillales</taxon>
        <taxon>Bacillaceae</taxon>
        <taxon>Sutcliffiella</taxon>
    </lineage>
</organism>
<evidence type="ECO:0008006" key="4">
    <source>
        <dbReference type="Google" id="ProtNLM"/>
    </source>
</evidence>
<dbReference type="Proteomes" id="UP000789833">
    <property type="component" value="Unassembled WGS sequence"/>
</dbReference>
<keyword evidence="1" id="KW-0812">Transmembrane</keyword>
<proteinExistence type="predicted"/>
<protein>
    <recommendedName>
        <fullName evidence="4">Acyltransferase 3 domain-containing protein</fullName>
    </recommendedName>
</protein>